<evidence type="ECO:0000259" key="4">
    <source>
        <dbReference type="PROSITE" id="PS50043"/>
    </source>
</evidence>
<dbReference type="InterPro" id="IPR016032">
    <property type="entry name" value="Sig_transdc_resp-reg_C-effctor"/>
</dbReference>
<dbReference type="InterPro" id="IPR000792">
    <property type="entry name" value="Tscrpt_reg_LuxR_C"/>
</dbReference>
<feature type="domain" description="HTH luxR-type" evidence="4">
    <location>
        <begin position="862"/>
        <end position="927"/>
    </location>
</feature>
<keyword evidence="6" id="KW-1185">Reference proteome</keyword>
<dbReference type="PANTHER" id="PTHR16305">
    <property type="entry name" value="TESTICULAR SOLUBLE ADENYLYL CYCLASE"/>
    <property type="match status" value="1"/>
</dbReference>
<gene>
    <name evidence="5" type="ORF">JL106_18640</name>
</gene>
<evidence type="ECO:0000256" key="3">
    <source>
        <dbReference type="SAM" id="MobiDB-lite"/>
    </source>
</evidence>
<evidence type="ECO:0000256" key="1">
    <source>
        <dbReference type="ARBA" id="ARBA00022741"/>
    </source>
</evidence>
<dbReference type="InterPro" id="IPR041664">
    <property type="entry name" value="AAA_16"/>
</dbReference>
<dbReference type="SUPFAM" id="SSF46894">
    <property type="entry name" value="C-terminal effector domain of the bipartite response regulators"/>
    <property type="match status" value="1"/>
</dbReference>
<accession>A0A938YK80</accession>
<feature type="compositionally biased region" description="Basic and acidic residues" evidence="3">
    <location>
        <begin position="841"/>
        <end position="853"/>
    </location>
</feature>
<dbReference type="PROSITE" id="PS00622">
    <property type="entry name" value="HTH_LUXR_1"/>
    <property type="match status" value="1"/>
</dbReference>
<dbReference type="Pfam" id="PF13191">
    <property type="entry name" value="AAA_16"/>
    <property type="match status" value="1"/>
</dbReference>
<dbReference type="InterPro" id="IPR027417">
    <property type="entry name" value="P-loop_NTPase"/>
</dbReference>
<dbReference type="RefSeq" id="WP_205262256.1">
    <property type="nucleotide sequence ID" value="NZ_JAERWK010000025.1"/>
</dbReference>
<dbReference type="PRINTS" id="PR00038">
    <property type="entry name" value="HTHLUXR"/>
</dbReference>
<organism evidence="5 6">
    <name type="scientific">Nakamurella leprariae</name>
    <dbReference type="NCBI Taxonomy" id="2803911"/>
    <lineage>
        <taxon>Bacteria</taxon>
        <taxon>Bacillati</taxon>
        <taxon>Actinomycetota</taxon>
        <taxon>Actinomycetes</taxon>
        <taxon>Nakamurellales</taxon>
        <taxon>Nakamurellaceae</taxon>
        <taxon>Nakamurella</taxon>
    </lineage>
</organism>
<sequence>MLWAPEVLGTVEESLARARAAHPSVLLVEGGSGFGKTSLLAEVRRRASEFRVLAATGAETDRQPYATLTGLGLTVDRTADGRFTDPFVAAQQLRHVLDRYADGPVLVEVDDLQWADPETVATLQQLTARADGDRLLLAVATRPDPAQWPRWSSMAPEARRVSLAGLDFTTAVAVAQQAHPGLDSAAVRALWEHTAGHPLYFTALLAEHDDDALRRSRVLPAPAQFAAVVRARVTRSGPEATALLRAVAVLGTGWVALVDAAEVAELEDSFDQDAAGAAAQALADEGLVRLREVDGAVELTPDHSLLRSAVHQDTPLPERRRLHLRAAAVAPSPLGALEHRAAAATRHDPAVADQLATASWAAFRAGASREGARLLRWSSSMTPDPGLREDRRLDAIYLGVMARDFATVRSDLPSVTAAAPGPRRAAVLGAYAVLTSALAEAVAVLEPAVAAWPVDPDADTGTGSAPSDGGVEQAVRYRLRALLAWARVGRGNSLEFLDGLAEVAEQGVLDAPLAGVIGFAQGLTRVRQHGAEAELDRLAGLPRDPAHVPLPLTFVLGWRGLLQLVLGLFDDALADQLEVQRRVRAGLVTDTTAGGIGAYLATSYWSIGEWDLARVQFRVAADQSPALAVSPLIGLFGLEPAGRGETEVADQWCHRAELAAGDWGWPETPQNLLMARVVRLHTRGTDAERAELWPWTQRRWPAPSRGIGLIGAPWLMYASLAAIWAGQLDVADGFVERMRTASPRPVWATGIAQWINGLTAEARGDRAGARALVEQAGAADALPPMHRLWVLTDVLRLRAGADGPAGAAPTDRLSREAAELRRRLGAPAPTGTPPSAGPQRTPERPDATTRAHVTEPVAADPAPSGRYQLSDRERDVVTLLSAGMSYQQIAQELFITRSTVAFHLSRVYAKAGVTSRHELTALLRSDPAAFGLAAAAS</sequence>
<dbReference type="Pfam" id="PF00196">
    <property type="entry name" value="GerE"/>
    <property type="match status" value="1"/>
</dbReference>
<dbReference type="PROSITE" id="PS50043">
    <property type="entry name" value="HTH_LUXR_2"/>
    <property type="match status" value="1"/>
</dbReference>
<evidence type="ECO:0000313" key="6">
    <source>
        <dbReference type="Proteomes" id="UP000663792"/>
    </source>
</evidence>
<dbReference type="SMART" id="SM00421">
    <property type="entry name" value="HTH_LUXR"/>
    <property type="match status" value="1"/>
</dbReference>
<feature type="region of interest" description="Disordered" evidence="3">
    <location>
        <begin position="822"/>
        <end position="867"/>
    </location>
</feature>
<proteinExistence type="predicted"/>
<dbReference type="AlphaFoldDB" id="A0A938YK80"/>
<dbReference type="PANTHER" id="PTHR16305:SF35">
    <property type="entry name" value="TRANSCRIPTIONAL ACTIVATOR DOMAIN"/>
    <property type="match status" value="1"/>
</dbReference>
<name>A0A938YK80_9ACTN</name>
<dbReference type="SUPFAM" id="SSF52540">
    <property type="entry name" value="P-loop containing nucleoside triphosphate hydrolases"/>
    <property type="match status" value="1"/>
</dbReference>
<reference evidence="5" key="1">
    <citation type="submission" date="2021-01" db="EMBL/GenBank/DDBJ databases">
        <title>YIM 132084 draft genome.</title>
        <authorList>
            <person name="An D."/>
        </authorList>
    </citation>
    <scope>NUCLEOTIDE SEQUENCE</scope>
    <source>
        <strain evidence="5">YIM 132084</strain>
    </source>
</reference>
<dbReference type="GO" id="GO:0005737">
    <property type="term" value="C:cytoplasm"/>
    <property type="evidence" value="ECO:0007669"/>
    <property type="project" value="TreeGrafter"/>
</dbReference>
<dbReference type="EMBL" id="JAERWK010000025">
    <property type="protein sequence ID" value="MBM9469310.1"/>
    <property type="molecule type" value="Genomic_DNA"/>
</dbReference>
<dbReference type="Proteomes" id="UP000663792">
    <property type="component" value="Unassembled WGS sequence"/>
</dbReference>
<keyword evidence="2" id="KW-0067">ATP-binding</keyword>
<dbReference type="InterPro" id="IPR036388">
    <property type="entry name" value="WH-like_DNA-bd_sf"/>
</dbReference>
<keyword evidence="1" id="KW-0547">Nucleotide-binding</keyword>
<dbReference type="GO" id="GO:0004016">
    <property type="term" value="F:adenylate cyclase activity"/>
    <property type="evidence" value="ECO:0007669"/>
    <property type="project" value="TreeGrafter"/>
</dbReference>
<comment type="caution">
    <text evidence="5">The sequence shown here is derived from an EMBL/GenBank/DDBJ whole genome shotgun (WGS) entry which is preliminary data.</text>
</comment>
<protein>
    <submittedName>
        <fullName evidence="5">AAA family ATPase</fullName>
    </submittedName>
</protein>
<dbReference type="GO" id="GO:0005524">
    <property type="term" value="F:ATP binding"/>
    <property type="evidence" value="ECO:0007669"/>
    <property type="project" value="UniProtKB-KW"/>
</dbReference>
<dbReference type="Gene3D" id="1.10.10.10">
    <property type="entry name" value="Winged helix-like DNA-binding domain superfamily/Winged helix DNA-binding domain"/>
    <property type="match status" value="1"/>
</dbReference>
<evidence type="ECO:0000313" key="5">
    <source>
        <dbReference type="EMBL" id="MBM9469310.1"/>
    </source>
</evidence>
<evidence type="ECO:0000256" key="2">
    <source>
        <dbReference type="ARBA" id="ARBA00022840"/>
    </source>
</evidence>
<dbReference type="GO" id="GO:0006355">
    <property type="term" value="P:regulation of DNA-templated transcription"/>
    <property type="evidence" value="ECO:0007669"/>
    <property type="project" value="InterPro"/>
</dbReference>
<dbReference type="GO" id="GO:0003677">
    <property type="term" value="F:DNA binding"/>
    <property type="evidence" value="ECO:0007669"/>
    <property type="project" value="InterPro"/>
</dbReference>
<dbReference type="CDD" id="cd06170">
    <property type="entry name" value="LuxR_C_like"/>
    <property type="match status" value="1"/>
</dbReference>